<dbReference type="Gene3D" id="3.40.50.150">
    <property type="entry name" value="Vaccinia Virus protein VP39"/>
    <property type="match status" value="1"/>
</dbReference>
<gene>
    <name evidence="1" type="ORF">LZ519_01775</name>
</gene>
<dbReference type="SUPFAM" id="SSF53335">
    <property type="entry name" value="S-adenosyl-L-methionine-dependent methyltransferases"/>
    <property type="match status" value="1"/>
</dbReference>
<dbReference type="Proteomes" id="UP001165343">
    <property type="component" value="Unassembled WGS sequence"/>
</dbReference>
<sequence>MSLGRVTSAQPLSQNWGYDRGTPIDRHYIEDFLNQHASDVRGHVLEVQEDDYSRRFGGSKVTQQDILNVDASNPQATIIGDLADPATLPTARFDCVILTQTLHLVYDMPGAVENVRRSLKPGGVLLVTTPGITPVQPDKGYHWYWSLTEEALGRLLEGSFDPKSVTTHSYGNLSSATAFLHAAAVQEISKRKLNRFDPRYPVVIGARAVA</sequence>
<proteinExistence type="predicted"/>
<evidence type="ECO:0000313" key="1">
    <source>
        <dbReference type="EMBL" id="MCL6678051.1"/>
    </source>
</evidence>
<dbReference type="EMBL" id="JAMGBC010000001">
    <property type="protein sequence ID" value="MCL6678051.1"/>
    <property type="molecule type" value="Genomic_DNA"/>
</dbReference>
<dbReference type="CDD" id="cd02440">
    <property type="entry name" value="AdoMet_MTases"/>
    <property type="match status" value="1"/>
</dbReference>
<keyword evidence="1" id="KW-0808">Transferase</keyword>
<dbReference type="Pfam" id="PF13489">
    <property type="entry name" value="Methyltransf_23"/>
    <property type="match status" value="1"/>
</dbReference>
<dbReference type="InterPro" id="IPR029063">
    <property type="entry name" value="SAM-dependent_MTases_sf"/>
</dbReference>
<dbReference type="RefSeq" id="WP_249867027.1">
    <property type="nucleotide sequence ID" value="NZ_JAMGBC010000001.1"/>
</dbReference>
<keyword evidence="1" id="KW-0489">Methyltransferase</keyword>
<name>A0ABT0RCU2_9SPHN</name>
<dbReference type="GO" id="GO:0032259">
    <property type="term" value="P:methylation"/>
    <property type="evidence" value="ECO:0007669"/>
    <property type="project" value="UniProtKB-KW"/>
</dbReference>
<dbReference type="GO" id="GO:0008168">
    <property type="term" value="F:methyltransferase activity"/>
    <property type="evidence" value="ECO:0007669"/>
    <property type="project" value="UniProtKB-KW"/>
</dbReference>
<comment type="caution">
    <text evidence="1">The sequence shown here is derived from an EMBL/GenBank/DDBJ whole genome shotgun (WGS) entry which is preliminary data.</text>
</comment>
<keyword evidence="2" id="KW-1185">Reference proteome</keyword>
<protein>
    <submittedName>
        <fullName evidence="1">Class I SAM-dependent methyltransferase</fullName>
    </submittedName>
</protein>
<evidence type="ECO:0000313" key="2">
    <source>
        <dbReference type="Proteomes" id="UP001165343"/>
    </source>
</evidence>
<reference evidence="1" key="1">
    <citation type="submission" date="2022-05" db="EMBL/GenBank/DDBJ databases">
        <authorList>
            <person name="Jo J.-H."/>
            <person name="Im W.-T."/>
        </authorList>
    </citation>
    <scope>NUCLEOTIDE SEQUENCE</scope>
    <source>
        <strain evidence="1">RG327</strain>
    </source>
</reference>
<accession>A0ABT0RCU2</accession>
<organism evidence="1 2">
    <name type="scientific">Sphingomonas anseongensis</name>
    <dbReference type="NCBI Taxonomy" id="2908207"/>
    <lineage>
        <taxon>Bacteria</taxon>
        <taxon>Pseudomonadati</taxon>
        <taxon>Pseudomonadota</taxon>
        <taxon>Alphaproteobacteria</taxon>
        <taxon>Sphingomonadales</taxon>
        <taxon>Sphingomonadaceae</taxon>
        <taxon>Sphingomonas</taxon>
    </lineage>
</organism>